<dbReference type="Proteomes" id="UP001148838">
    <property type="component" value="Unassembled WGS sequence"/>
</dbReference>
<accession>A0ABQ8S136</accession>
<comment type="caution">
    <text evidence="2">The sequence shown here is derived from an EMBL/GenBank/DDBJ whole genome shotgun (WGS) entry which is preliminary data.</text>
</comment>
<evidence type="ECO:0000256" key="1">
    <source>
        <dbReference type="SAM" id="MobiDB-lite"/>
    </source>
</evidence>
<organism evidence="2 3">
    <name type="scientific">Periplaneta americana</name>
    <name type="common">American cockroach</name>
    <name type="synonym">Blatta americana</name>
    <dbReference type="NCBI Taxonomy" id="6978"/>
    <lineage>
        <taxon>Eukaryota</taxon>
        <taxon>Metazoa</taxon>
        <taxon>Ecdysozoa</taxon>
        <taxon>Arthropoda</taxon>
        <taxon>Hexapoda</taxon>
        <taxon>Insecta</taxon>
        <taxon>Pterygota</taxon>
        <taxon>Neoptera</taxon>
        <taxon>Polyneoptera</taxon>
        <taxon>Dictyoptera</taxon>
        <taxon>Blattodea</taxon>
        <taxon>Blattoidea</taxon>
        <taxon>Blattidae</taxon>
        <taxon>Blattinae</taxon>
        <taxon>Periplaneta</taxon>
    </lineage>
</organism>
<proteinExistence type="predicted"/>
<gene>
    <name evidence="2" type="ORF">ANN_25263</name>
</gene>
<keyword evidence="3" id="KW-1185">Reference proteome</keyword>
<dbReference type="EMBL" id="JAJSOF020000038">
    <property type="protein sequence ID" value="KAJ4427615.1"/>
    <property type="molecule type" value="Genomic_DNA"/>
</dbReference>
<feature type="region of interest" description="Disordered" evidence="1">
    <location>
        <begin position="57"/>
        <end position="76"/>
    </location>
</feature>
<evidence type="ECO:0000313" key="3">
    <source>
        <dbReference type="Proteomes" id="UP001148838"/>
    </source>
</evidence>
<sequence length="100" mass="10894">MAGLCEGGNEPSGSLKAICKNGECDMTNVQIDSKNLRASPDPTSVQVYDPRTKTLKVQQRHTLTTSGGPESRSPERSCPVIWLAKELALRDLSIDLDTQH</sequence>
<protein>
    <submittedName>
        <fullName evidence="2">Uncharacterized protein</fullName>
    </submittedName>
</protein>
<reference evidence="2 3" key="1">
    <citation type="journal article" date="2022" name="Allergy">
        <title>Genome assembly and annotation of Periplaneta americana reveal a comprehensive cockroach allergen profile.</title>
        <authorList>
            <person name="Wang L."/>
            <person name="Xiong Q."/>
            <person name="Saelim N."/>
            <person name="Wang L."/>
            <person name="Nong W."/>
            <person name="Wan A.T."/>
            <person name="Shi M."/>
            <person name="Liu X."/>
            <person name="Cao Q."/>
            <person name="Hui J.H.L."/>
            <person name="Sookrung N."/>
            <person name="Leung T.F."/>
            <person name="Tungtrongchitr A."/>
            <person name="Tsui S.K.W."/>
        </authorList>
    </citation>
    <scope>NUCLEOTIDE SEQUENCE [LARGE SCALE GENOMIC DNA]</scope>
    <source>
        <strain evidence="2">PWHHKU_190912</strain>
    </source>
</reference>
<name>A0ABQ8S136_PERAM</name>
<feature type="compositionally biased region" description="Polar residues" evidence="1">
    <location>
        <begin position="57"/>
        <end position="68"/>
    </location>
</feature>
<evidence type="ECO:0000313" key="2">
    <source>
        <dbReference type="EMBL" id="KAJ4427615.1"/>
    </source>
</evidence>